<dbReference type="OrthoDB" id="1047367at2759"/>
<evidence type="ECO:0000259" key="9">
    <source>
        <dbReference type="PROSITE" id="PS50053"/>
    </source>
</evidence>
<dbReference type="InterPro" id="IPR021109">
    <property type="entry name" value="Peptidase_aspartic_dom_sf"/>
</dbReference>
<dbReference type="PANTHER" id="PTHR12917">
    <property type="entry name" value="ASPARTYL PROTEASE DDI-RELATED"/>
    <property type="match status" value="1"/>
</dbReference>
<feature type="region of interest" description="Disordered" evidence="7">
    <location>
        <begin position="334"/>
        <end position="379"/>
    </location>
</feature>
<dbReference type="InterPro" id="IPR019103">
    <property type="entry name" value="Peptidase_aspartic_DDI1-type"/>
</dbReference>
<dbReference type="SMART" id="SM00213">
    <property type="entry name" value="UBQ"/>
    <property type="match status" value="1"/>
</dbReference>
<dbReference type="EMBL" id="CP031037">
    <property type="protein sequence ID" value="QDZ21001.1"/>
    <property type="molecule type" value="Genomic_DNA"/>
</dbReference>
<sequence>MFLTISTEGEELGDKVVQIDVGEEETIENVKCILEAETGVEVKDQVLVHNGKEVTEGNHATLATHGVKDNDLIMLLSRKNVGGGSRPGAGGTGQNPTALGRDGLPADLEAFMDHFASNPAFQQQLEQQNPQFAHALRTRNGAAVTRMMNQIQQNRREELKRKQAELALLEADPFDPEAQARIASMIKQENVNENLNNAMENSPELFGNVIMLYVNMEVNAIPLKAFIDSGAQMTIMSKSCAQKCNLLHLLDERWQGIAKGVGQSKILGRIHSAPVKVGDKHLPCAITVLEQDGMEFLFGLDNLRRYQCSINLQSNNLEFPSLDVAVPFLSEGELPKHMRGQPSSPTKKESQGNAGAPSSNVGSGPAQTTAQPAPASATSEMDANIAKLVELGFTEEKAKKALQACNNNVDMAASVLFSGGI</sequence>
<dbReference type="Gene3D" id="1.10.8.10">
    <property type="entry name" value="DNA helicase RuvA subunit, C-terminal domain"/>
    <property type="match status" value="1"/>
</dbReference>
<dbReference type="InterPro" id="IPR033882">
    <property type="entry name" value="DDI1_N"/>
</dbReference>
<name>A0A5B8ML51_9CHLO</name>
<dbReference type="Gene3D" id="3.10.20.90">
    <property type="entry name" value="Phosphatidylinositol 3-kinase Catalytic Subunit, Chain A, domain 1"/>
    <property type="match status" value="1"/>
</dbReference>
<dbReference type="PROSITE" id="PS50030">
    <property type="entry name" value="UBA"/>
    <property type="match status" value="1"/>
</dbReference>
<dbReference type="STRING" id="1764295.A0A5B8ML51"/>
<reference evidence="10 11" key="1">
    <citation type="submission" date="2018-07" db="EMBL/GenBank/DDBJ databases">
        <title>The complete nuclear genome of the prasinophyte Chloropicon primus (CCMP1205).</title>
        <authorList>
            <person name="Pombert J.-F."/>
            <person name="Otis C."/>
            <person name="Turmel M."/>
            <person name="Lemieux C."/>
        </authorList>
    </citation>
    <scope>NUCLEOTIDE SEQUENCE [LARGE SCALE GENOMIC DNA]</scope>
    <source>
        <strain evidence="10 11">CCMP1205</strain>
    </source>
</reference>
<dbReference type="CDD" id="cd05479">
    <property type="entry name" value="RP_DDI"/>
    <property type="match status" value="1"/>
</dbReference>
<protein>
    <submittedName>
        <fullName evidence="10">Aspartic peptidase</fullName>
    </submittedName>
</protein>
<keyword evidence="4" id="KW-0645">Protease</keyword>
<evidence type="ECO:0000313" key="11">
    <source>
        <dbReference type="Proteomes" id="UP000316726"/>
    </source>
</evidence>
<evidence type="ECO:0000256" key="1">
    <source>
        <dbReference type="ARBA" id="ARBA00004496"/>
    </source>
</evidence>
<dbReference type="CDD" id="cd14309">
    <property type="entry name" value="UBA_scDdi1_like"/>
    <property type="match status" value="1"/>
</dbReference>
<evidence type="ECO:0000256" key="4">
    <source>
        <dbReference type="ARBA" id="ARBA00022670"/>
    </source>
</evidence>
<dbReference type="SUPFAM" id="SSF54236">
    <property type="entry name" value="Ubiquitin-like"/>
    <property type="match status" value="1"/>
</dbReference>
<feature type="region of interest" description="Disordered" evidence="7">
    <location>
        <begin position="79"/>
        <end position="103"/>
    </location>
</feature>
<dbReference type="CDD" id="cd01796">
    <property type="entry name" value="Ubl_Ddi1_like"/>
    <property type="match status" value="1"/>
</dbReference>
<dbReference type="GO" id="GO:0006508">
    <property type="term" value="P:proteolysis"/>
    <property type="evidence" value="ECO:0007669"/>
    <property type="project" value="UniProtKB-KW"/>
</dbReference>
<dbReference type="InterPro" id="IPR000626">
    <property type="entry name" value="Ubiquitin-like_dom"/>
</dbReference>
<dbReference type="Gene3D" id="2.40.70.10">
    <property type="entry name" value="Acid Proteases"/>
    <property type="match status" value="1"/>
</dbReference>
<dbReference type="GO" id="GO:0004190">
    <property type="term" value="F:aspartic-type endopeptidase activity"/>
    <property type="evidence" value="ECO:0007669"/>
    <property type="project" value="UniProtKB-KW"/>
</dbReference>
<evidence type="ECO:0000259" key="8">
    <source>
        <dbReference type="PROSITE" id="PS50030"/>
    </source>
</evidence>
<feature type="domain" description="UBA" evidence="8">
    <location>
        <begin position="380"/>
        <end position="419"/>
    </location>
</feature>
<proteinExistence type="inferred from homology"/>
<dbReference type="GO" id="GO:0031593">
    <property type="term" value="F:polyubiquitin modification-dependent protein binding"/>
    <property type="evidence" value="ECO:0007669"/>
    <property type="project" value="UniProtKB-ARBA"/>
</dbReference>
<dbReference type="InterPro" id="IPR009060">
    <property type="entry name" value="UBA-like_sf"/>
</dbReference>
<keyword evidence="11" id="KW-1185">Reference proteome</keyword>
<dbReference type="SUPFAM" id="SSF50630">
    <property type="entry name" value="Acid proteases"/>
    <property type="match status" value="1"/>
</dbReference>
<keyword evidence="5" id="KW-0064">Aspartyl protease</keyword>
<dbReference type="Pfam" id="PF00627">
    <property type="entry name" value="UBA"/>
    <property type="match status" value="1"/>
</dbReference>
<organism evidence="10 11">
    <name type="scientific">Chloropicon primus</name>
    <dbReference type="NCBI Taxonomy" id="1764295"/>
    <lineage>
        <taxon>Eukaryota</taxon>
        <taxon>Viridiplantae</taxon>
        <taxon>Chlorophyta</taxon>
        <taxon>Chloropicophyceae</taxon>
        <taxon>Chloropicales</taxon>
        <taxon>Chloropicaceae</taxon>
        <taxon>Chloropicon</taxon>
    </lineage>
</organism>
<comment type="subcellular location">
    <subcellularLocation>
        <location evidence="1">Cytoplasm</location>
    </subcellularLocation>
</comment>
<dbReference type="Pfam" id="PF09668">
    <property type="entry name" value="Asp_protease"/>
    <property type="match status" value="1"/>
</dbReference>
<evidence type="ECO:0000256" key="2">
    <source>
        <dbReference type="ARBA" id="ARBA00009136"/>
    </source>
</evidence>
<dbReference type="PROSITE" id="PS50053">
    <property type="entry name" value="UBIQUITIN_2"/>
    <property type="match status" value="1"/>
</dbReference>
<evidence type="ECO:0000256" key="3">
    <source>
        <dbReference type="ARBA" id="ARBA00022490"/>
    </source>
</evidence>
<feature type="compositionally biased region" description="Low complexity" evidence="7">
    <location>
        <begin position="365"/>
        <end position="379"/>
    </location>
</feature>
<dbReference type="GO" id="GO:0005737">
    <property type="term" value="C:cytoplasm"/>
    <property type="evidence" value="ECO:0007669"/>
    <property type="project" value="UniProtKB-SubCell"/>
</dbReference>
<dbReference type="PANTHER" id="PTHR12917:SF1">
    <property type="entry name" value="AT13091P"/>
    <property type="match status" value="1"/>
</dbReference>
<keyword evidence="6" id="KW-0378">Hydrolase</keyword>
<dbReference type="AlphaFoldDB" id="A0A5B8ML51"/>
<evidence type="ECO:0000313" key="10">
    <source>
        <dbReference type="EMBL" id="QDZ21001.1"/>
    </source>
</evidence>
<evidence type="ECO:0000256" key="6">
    <source>
        <dbReference type="ARBA" id="ARBA00022801"/>
    </source>
</evidence>
<feature type="compositionally biased region" description="Gly residues" evidence="7">
    <location>
        <begin position="81"/>
        <end position="93"/>
    </location>
</feature>
<dbReference type="Pfam" id="PF00240">
    <property type="entry name" value="ubiquitin"/>
    <property type="match status" value="1"/>
</dbReference>
<gene>
    <name evidence="10" type="ORF">A3770_04p35190</name>
</gene>
<evidence type="ECO:0000256" key="5">
    <source>
        <dbReference type="ARBA" id="ARBA00022750"/>
    </source>
</evidence>
<dbReference type="Proteomes" id="UP000316726">
    <property type="component" value="Chromosome 4"/>
</dbReference>
<comment type="similarity">
    <text evidence="2">Belongs to the DDI1 family.</text>
</comment>
<dbReference type="InterPro" id="IPR029071">
    <property type="entry name" value="Ubiquitin-like_domsf"/>
</dbReference>
<dbReference type="SMART" id="SM00165">
    <property type="entry name" value="UBA"/>
    <property type="match status" value="1"/>
</dbReference>
<accession>A0A5B8ML51</accession>
<feature type="domain" description="Ubiquitin-like" evidence="9">
    <location>
        <begin position="1"/>
        <end position="82"/>
    </location>
</feature>
<dbReference type="SUPFAM" id="SSF46934">
    <property type="entry name" value="UBA-like"/>
    <property type="match status" value="1"/>
</dbReference>
<keyword evidence="3" id="KW-0963">Cytoplasm</keyword>
<feature type="compositionally biased region" description="Polar residues" evidence="7">
    <location>
        <begin position="341"/>
        <end position="362"/>
    </location>
</feature>
<dbReference type="InterPro" id="IPR015940">
    <property type="entry name" value="UBA"/>
</dbReference>
<evidence type="ECO:0000256" key="7">
    <source>
        <dbReference type="SAM" id="MobiDB-lite"/>
    </source>
</evidence>